<dbReference type="InterPro" id="IPR011604">
    <property type="entry name" value="PDDEXK-like_dom_sf"/>
</dbReference>
<dbReference type="EMBL" id="JAYFUL010000029">
    <property type="protein sequence ID" value="MEA5259331.1"/>
    <property type="molecule type" value="Genomic_DNA"/>
</dbReference>
<dbReference type="Proteomes" id="UP001304671">
    <property type="component" value="Unassembled WGS sequence"/>
</dbReference>
<dbReference type="RefSeq" id="WP_323250846.1">
    <property type="nucleotide sequence ID" value="NZ_JAYFUL010000029.1"/>
</dbReference>
<protein>
    <recommendedName>
        <fullName evidence="4">PD-(D/E)XK endonuclease-like domain-containing protein</fullName>
    </recommendedName>
</protein>
<keyword evidence="1" id="KW-1133">Transmembrane helix</keyword>
<evidence type="ECO:0008006" key="4">
    <source>
        <dbReference type="Google" id="ProtNLM"/>
    </source>
</evidence>
<evidence type="ECO:0000313" key="2">
    <source>
        <dbReference type="EMBL" id="MEA5259331.1"/>
    </source>
</evidence>
<proteinExistence type="predicted"/>
<feature type="transmembrane region" description="Helical" evidence="1">
    <location>
        <begin position="17"/>
        <end position="35"/>
    </location>
</feature>
<name>A0ABU5QQH3_9BACT</name>
<keyword evidence="1" id="KW-0472">Membrane</keyword>
<comment type="caution">
    <text evidence="2">The sequence shown here is derived from an EMBL/GenBank/DDBJ whole genome shotgun (WGS) entry which is preliminary data.</text>
</comment>
<keyword evidence="1" id="KW-0812">Transmembrane</keyword>
<evidence type="ECO:0000313" key="3">
    <source>
        <dbReference type="Proteomes" id="UP001304671"/>
    </source>
</evidence>
<keyword evidence="3" id="KW-1185">Reference proteome</keyword>
<dbReference type="Gene3D" id="3.90.320.10">
    <property type="match status" value="1"/>
</dbReference>
<evidence type="ECO:0000256" key="1">
    <source>
        <dbReference type="SAM" id="Phobius"/>
    </source>
</evidence>
<sequence>MEEIYRLLIELKTTHPLRFWTAIFIGISLIIFAIWRLSKKKQKAKIEQEENKRTLSTVTVEKKAAKPKLETHKEKSILEKPQPKVYTDTPVKSDIKINEPKLIYSKPTETKQEKVIPKVEAFEVKPKSKPKSEEQLPQAKIETTKSKDEVVFVNYDISKVQTTNSYPVFRFPKKGTVIRSFRLGNTKRRGFKEESFQKSIEQYFGKDFKVLGNARLNTGKETRPFEPDIAIIDKSNTNIRIDIEIDEPYAGITRQPTHCKGEDVNRDIYFVDRGWIVIRFSEYQVHLQEDDCLRYIAETIKSAIPKYEIPSQLLKQPLLQVEKLWDIVQAQKWEKAKYREQYLNHTFQSIEEQTETIERDFDEQELKEEKLVKPTFIGEVNNKKSIGFNDENAHPRDLRIKFYPEPHVYTIDNAPAPSASTIIGKFFPEFDGYSAASRLNPNNELYGKDVEEIVGIWNKRGIEAATKGTYLHEQIENFYLEQEYEKTEEFHLFESFVKENNHIKPYRTEWRIFDEHHHIAGTIDLISRNGNGYEMYDWKRSKKVINSFNGEPIKNNQWQKGVGQLADIDDTSYNRYCLQQSLYKYILEKNYGLKVSNMYLIVLYPDYDRYYKVEVPYMKDKAEYILRTL</sequence>
<gene>
    <name evidence="2" type="ORF">VB264_16150</name>
</gene>
<reference evidence="2 3" key="1">
    <citation type="submission" date="2023-12" db="EMBL/GenBank/DDBJ databases">
        <title>Novel species of the genus Arcicella isolated from rivers.</title>
        <authorList>
            <person name="Lu H."/>
        </authorList>
    </citation>
    <scope>NUCLEOTIDE SEQUENCE [LARGE SCALE GENOMIC DNA]</scope>
    <source>
        <strain evidence="2 3">LMG 21963</strain>
    </source>
</reference>
<organism evidence="2 3">
    <name type="scientific">Arcicella aquatica</name>
    <dbReference type="NCBI Taxonomy" id="217141"/>
    <lineage>
        <taxon>Bacteria</taxon>
        <taxon>Pseudomonadati</taxon>
        <taxon>Bacteroidota</taxon>
        <taxon>Cytophagia</taxon>
        <taxon>Cytophagales</taxon>
        <taxon>Flectobacillaceae</taxon>
        <taxon>Arcicella</taxon>
    </lineage>
</organism>
<accession>A0ABU5QQH3</accession>